<dbReference type="KEGG" id="sesp:BN6_38800"/>
<sequence>MAVFTSRSFLDRLTDRLPRRRFRRRGAITAGMTEAALERLRRVNLVTVEPGRGPRAVTVPDPVGRAVREALGGLGASAHAAGYALLDVWP</sequence>
<evidence type="ECO:0000313" key="2">
    <source>
        <dbReference type="Proteomes" id="UP000006281"/>
    </source>
</evidence>
<proteinExistence type="predicted"/>
<dbReference type="EMBL" id="HE804045">
    <property type="protein sequence ID" value="CCH31169.1"/>
    <property type="molecule type" value="Genomic_DNA"/>
</dbReference>
<dbReference type="AlphaFoldDB" id="K0K2T3"/>
<gene>
    <name evidence="1" type="ordered locus">BN6_38800</name>
</gene>
<name>K0K2T3_SACES</name>
<accession>K0K2T3</accession>
<protein>
    <submittedName>
        <fullName evidence="1">Uncharacterized protein</fullName>
    </submittedName>
</protein>
<evidence type="ECO:0000313" key="1">
    <source>
        <dbReference type="EMBL" id="CCH31169.1"/>
    </source>
</evidence>
<dbReference type="PATRIC" id="fig|1179773.3.peg.3881"/>
<dbReference type="Proteomes" id="UP000006281">
    <property type="component" value="Chromosome"/>
</dbReference>
<reference evidence="1 2" key="1">
    <citation type="journal article" date="2012" name="BMC Genomics">
        <title>Complete genome sequence of Saccharothrix espanaensis DSM 44229T and comparison to the other completely sequenced Pseudonocardiaceae.</title>
        <authorList>
            <person name="Strobel T."/>
            <person name="Al-Dilaimi A."/>
            <person name="Blom J."/>
            <person name="Gessner A."/>
            <person name="Kalinowski J."/>
            <person name="Luzhetska M."/>
            <person name="Puhler A."/>
            <person name="Szczepanowski R."/>
            <person name="Bechthold A."/>
            <person name="Ruckert C."/>
        </authorList>
    </citation>
    <scope>NUCLEOTIDE SEQUENCE [LARGE SCALE GENOMIC DNA]</scope>
    <source>
        <strain evidence="2">ATCC 51144 / DSM 44229 / JCM 9112 / NBRC 15066 / NRRL 15764</strain>
    </source>
</reference>
<dbReference type="BioCyc" id="SESP1179773:BN6_RS18770-MONOMER"/>
<keyword evidence="2" id="KW-1185">Reference proteome</keyword>
<dbReference type="STRING" id="1179773.BN6_38800"/>
<dbReference type="RefSeq" id="WP_015101281.1">
    <property type="nucleotide sequence ID" value="NC_019673.1"/>
</dbReference>
<organism evidence="1 2">
    <name type="scientific">Saccharothrix espanaensis (strain ATCC 51144 / DSM 44229 / JCM 9112 / NBRC 15066 / NRRL 15764)</name>
    <dbReference type="NCBI Taxonomy" id="1179773"/>
    <lineage>
        <taxon>Bacteria</taxon>
        <taxon>Bacillati</taxon>
        <taxon>Actinomycetota</taxon>
        <taxon>Actinomycetes</taxon>
        <taxon>Pseudonocardiales</taxon>
        <taxon>Pseudonocardiaceae</taxon>
        <taxon>Saccharothrix</taxon>
    </lineage>
</organism>
<dbReference type="HOGENOM" id="CLU_2438990_0_0_11"/>